<dbReference type="GO" id="GO:0016799">
    <property type="term" value="F:hydrolase activity, hydrolyzing N-glycosyl compounds"/>
    <property type="evidence" value="ECO:0007669"/>
    <property type="project" value="InterPro"/>
</dbReference>
<name>A0A0K8VHM9_BACLA</name>
<dbReference type="CDD" id="cd02649">
    <property type="entry name" value="nuc_hydro_CeIAG"/>
    <property type="match status" value="1"/>
</dbReference>
<evidence type="ECO:0000259" key="2">
    <source>
        <dbReference type="Pfam" id="PF01156"/>
    </source>
</evidence>
<dbReference type="InterPro" id="IPR036452">
    <property type="entry name" value="Ribo_hydro-like"/>
</dbReference>
<comment type="similarity">
    <text evidence="1">Belongs to the IUNH family.</text>
</comment>
<reference evidence="3" key="1">
    <citation type="submission" date="2015-06" db="EMBL/GenBank/DDBJ databases">
        <authorList>
            <person name="Hoefler B.C."/>
            <person name="Straight P.D."/>
        </authorList>
    </citation>
    <scope>NUCLEOTIDE SEQUENCE</scope>
</reference>
<accession>A0A0K8VHM9</accession>
<proteinExistence type="inferred from homology"/>
<dbReference type="OrthoDB" id="432381at2759"/>
<protein>
    <submittedName>
        <fullName evidence="3">Inosine-uridine preferring nucleoside hydrolase</fullName>
    </submittedName>
</protein>
<gene>
    <name evidence="3" type="primary">NSNH_3</name>
    <name evidence="3" type="ORF">c0_g1_i4</name>
</gene>
<dbReference type="EMBL" id="GDHF01013957">
    <property type="protein sequence ID" value="JAI38357.1"/>
    <property type="molecule type" value="Transcribed_RNA"/>
</dbReference>
<dbReference type="SUPFAM" id="SSF53590">
    <property type="entry name" value="Nucleoside hydrolase"/>
    <property type="match status" value="1"/>
</dbReference>
<feature type="domain" description="Inosine/uridine-preferring nucleoside hydrolase" evidence="2">
    <location>
        <begin position="36"/>
        <end position="107"/>
    </location>
</feature>
<evidence type="ECO:0000256" key="1">
    <source>
        <dbReference type="ARBA" id="ARBA00009176"/>
    </source>
</evidence>
<keyword evidence="3" id="KW-0378">Hydrolase</keyword>
<organism evidence="3">
    <name type="scientific">Bactrocera latifrons</name>
    <name type="common">Malaysian fruit fly</name>
    <name type="synonym">Chaetodacus latifrons</name>
    <dbReference type="NCBI Taxonomy" id="174628"/>
    <lineage>
        <taxon>Eukaryota</taxon>
        <taxon>Metazoa</taxon>
        <taxon>Ecdysozoa</taxon>
        <taxon>Arthropoda</taxon>
        <taxon>Hexapoda</taxon>
        <taxon>Insecta</taxon>
        <taxon>Pterygota</taxon>
        <taxon>Neoptera</taxon>
        <taxon>Endopterygota</taxon>
        <taxon>Diptera</taxon>
        <taxon>Brachycera</taxon>
        <taxon>Muscomorpha</taxon>
        <taxon>Tephritoidea</taxon>
        <taxon>Tephritidae</taxon>
        <taxon>Bactrocera</taxon>
        <taxon>Bactrocera</taxon>
    </lineage>
</organism>
<feature type="non-terminal residue" evidence="3">
    <location>
        <position position="1"/>
    </location>
</feature>
<sequence length="394" mass="44460">QRYAGSSCSALKGIVSALKRCESQITETITKMSRYVVFDCDVGNDDAWGLMMLIRAEEAFKRRVDLADSPEKFEIIGVTCVQGNTNLDQVVINTLRVLKAANRNDVTMITLELIRHHNSRITVYKYSQLPVYKGCSTPIIQTHWENPENFHGKDGFGEVQHETSVNLDLVRPEHAVNAMYDIVCKHPKKVDFLLVGPLTNFAMCINMYGSEFLDRVGKIYIMGGNHRAKGNITKSAEFNFMMDPEAAHIVLTHVDSPLTILPWETCIDGEFDISLDWRLNVLGTIQSPFIELLNLVERAIFIPKGIERWLVCDAVVVAAYLFPHLTVKQSRHYHATVELTGTHTRGQMVIDHLKQQKDNVNIIMEVDGDQYKNIIAWTAGLSGIDLELELGRVS</sequence>
<dbReference type="PANTHER" id="PTHR46190:SF1">
    <property type="entry name" value="SI:CH211-201H21.5"/>
    <property type="match status" value="1"/>
</dbReference>
<evidence type="ECO:0000313" key="3">
    <source>
        <dbReference type="EMBL" id="JAI38357.1"/>
    </source>
</evidence>
<dbReference type="InterPro" id="IPR052775">
    <property type="entry name" value="IUN_hydrolase"/>
</dbReference>
<dbReference type="Gene3D" id="3.90.245.10">
    <property type="entry name" value="Ribonucleoside hydrolase-like"/>
    <property type="match status" value="1"/>
</dbReference>
<dbReference type="Pfam" id="PF01156">
    <property type="entry name" value="IU_nuc_hydro"/>
    <property type="match status" value="2"/>
</dbReference>
<dbReference type="PANTHER" id="PTHR46190">
    <property type="entry name" value="SI:CH211-201H21.5-RELATED"/>
    <property type="match status" value="1"/>
</dbReference>
<feature type="domain" description="Inosine/uridine-preferring nucleoside hydrolase" evidence="2">
    <location>
        <begin position="123"/>
        <end position="372"/>
    </location>
</feature>
<dbReference type="InterPro" id="IPR001910">
    <property type="entry name" value="Inosine/uridine_hydrolase_dom"/>
</dbReference>
<dbReference type="AlphaFoldDB" id="A0A0K8VHM9"/>